<dbReference type="InterPro" id="IPR014198">
    <property type="entry name" value="Spore_III_AB"/>
</dbReference>
<name>A0ABS6FA63_9FIRM</name>
<accession>A0ABS6FA63</accession>
<reference evidence="1 2" key="1">
    <citation type="submission" date="2021-06" db="EMBL/GenBank/DDBJ databases">
        <authorList>
            <person name="Sun Q."/>
            <person name="Li D."/>
        </authorList>
    </citation>
    <scope>NUCLEOTIDE SEQUENCE [LARGE SCALE GENOMIC DNA]</scope>
    <source>
        <strain evidence="1 2">MSJ-2</strain>
    </source>
</reference>
<dbReference type="EMBL" id="JAHLQN010000001">
    <property type="protein sequence ID" value="MBU5627180.1"/>
    <property type="molecule type" value="Genomic_DNA"/>
</dbReference>
<evidence type="ECO:0000313" key="2">
    <source>
        <dbReference type="Proteomes" id="UP000787672"/>
    </source>
</evidence>
<protein>
    <submittedName>
        <fullName evidence="1">Stage III sporulation protein AB</fullName>
    </submittedName>
</protein>
<comment type="caution">
    <text evidence="1">The sequence shown here is derived from an EMBL/GenBank/DDBJ whole genome shotgun (WGS) entry which is preliminary data.</text>
</comment>
<gene>
    <name evidence="1" type="ORF">KQI82_09700</name>
</gene>
<evidence type="ECO:0000313" key="1">
    <source>
        <dbReference type="EMBL" id="MBU5627180.1"/>
    </source>
</evidence>
<proteinExistence type="predicted"/>
<dbReference type="Pfam" id="PF09548">
    <property type="entry name" value="Spore_III_AB"/>
    <property type="match status" value="1"/>
</dbReference>
<keyword evidence="2" id="KW-1185">Reference proteome</keyword>
<dbReference type="Proteomes" id="UP000787672">
    <property type="component" value="Unassembled WGS sequence"/>
</dbReference>
<sequence>MLRSVGCLLILAGGFWGWYDTVSRWRQELRLVEQMASDLEQMESEIALSLTPMPRLLKKLISHRFTGGFFGAVADRTARGGDLGQAWREEAARYFSGAARRVLMELRLDGDEASVRRHLTWAARQLRQQAQAERNRQKDREKLCTALCASGALFLVILLL</sequence>
<organism evidence="1 2">
    <name type="scientific">Dysosmobacter acutus</name>
    <dbReference type="NCBI Taxonomy" id="2841504"/>
    <lineage>
        <taxon>Bacteria</taxon>
        <taxon>Bacillati</taxon>
        <taxon>Bacillota</taxon>
        <taxon>Clostridia</taxon>
        <taxon>Eubacteriales</taxon>
        <taxon>Oscillospiraceae</taxon>
        <taxon>Dysosmobacter</taxon>
    </lineage>
</organism>
<dbReference type="RefSeq" id="WP_216632565.1">
    <property type="nucleotide sequence ID" value="NZ_JAHLQN010000001.1"/>
</dbReference>